<organism evidence="4">
    <name type="scientific">marine sediment metagenome</name>
    <dbReference type="NCBI Taxonomy" id="412755"/>
    <lineage>
        <taxon>unclassified sequences</taxon>
        <taxon>metagenomes</taxon>
        <taxon>ecological metagenomes</taxon>
    </lineage>
</organism>
<name>X0VUH0_9ZZZZ</name>
<proteinExistence type="predicted"/>
<evidence type="ECO:0000256" key="3">
    <source>
        <dbReference type="ARBA" id="ARBA00023235"/>
    </source>
</evidence>
<dbReference type="PANTHER" id="PTHR11469:SF1">
    <property type="entry name" value="GLUCOSE-6-PHOSPHATE ISOMERASE"/>
    <property type="match status" value="1"/>
</dbReference>
<dbReference type="EMBL" id="BARS01030446">
    <property type="protein sequence ID" value="GAG21920.1"/>
    <property type="molecule type" value="Genomic_DNA"/>
</dbReference>
<dbReference type="InterPro" id="IPR001672">
    <property type="entry name" value="G6P_Isomerase"/>
</dbReference>
<dbReference type="CDD" id="cd05016">
    <property type="entry name" value="SIS_PGI_2"/>
    <property type="match status" value="1"/>
</dbReference>
<dbReference type="Gene3D" id="3.40.50.10490">
    <property type="entry name" value="Glucose-6-phosphate isomerase like protein, domain 1"/>
    <property type="match status" value="1"/>
</dbReference>
<keyword evidence="1" id="KW-0312">Gluconeogenesis</keyword>
<dbReference type="AlphaFoldDB" id="X0VUH0"/>
<gene>
    <name evidence="4" type="ORF">S01H1_47488</name>
</gene>
<dbReference type="PANTHER" id="PTHR11469">
    <property type="entry name" value="GLUCOSE-6-PHOSPHATE ISOMERASE"/>
    <property type="match status" value="1"/>
</dbReference>
<reference evidence="4" key="1">
    <citation type="journal article" date="2014" name="Front. Microbiol.">
        <title>High frequency of phylogenetically diverse reductive dehalogenase-homologous genes in deep subseafloor sedimentary metagenomes.</title>
        <authorList>
            <person name="Kawai M."/>
            <person name="Futagami T."/>
            <person name="Toyoda A."/>
            <person name="Takaki Y."/>
            <person name="Nishi S."/>
            <person name="Hori S."/>
            <person name="Arai W."/>
            <person name="Tsubouchi T."/>
            <person name="Morono Y."/>
            <person name="Uchiyama I."/>
            <person name="Ito T."/>
            <person name="Fujiyama A."/>
            <person name="Inagaki F."/>
            <person name="Takami H."/>
        </authorList>
    </citation>
    <scope>NUCLEOTIDE SEQUENCE</scope>
    <source>
        <strain evidence="4">Expedition CK06-06</strain>
    </source>
</reference>
<dbReference type="Pfam" id="PF00342">
    <property type="entry name" value="PGI"/>
    <property type="match status" value="1"/>
</dbReference>
<dbReference type="GO" id="GO:0006096">
    <property type="term" value="P:glycolytic process"/>
    <property type="evidence" value="ECO:0007669"/>
    <property type="project" value="UniProtKB-KW"/>
</dbReference>
<dbReference type="PROSITE" id="PS51463">
    <property type="entry name" value="P_GLUCOSE_ISOMERASE_3"/>
    <property type="match status" value="1"/>
</dbReference>
<dbReference type="InterPro" id="IPR046348">
    <property type="entry name" value="SIS_dom_sf"/>
</dbReference>
<sequence length="181" mass="20445">ILVNYNPKLNYFAEWWKQLFGESEGKENKGIFPASVSYTTDLHSLGQYIQDGLRNIFETIITVKRSRHAIIVPNDKKDLDKLNYISGKQIDEVNKMAELGTIIAHVDGGVPNLQIEIDALDEFHLGQMIYLFEKACAISGYTLGINPFDQPGVEAYKKNMFALLGKPGYEKETENIKSNLT</sequence>
<dbReference type="GO" id="GO:0097367">
    <property type="term" value="F:carbohydrate derivative binding"/>
    <property type="evidence" value="ECO:0007669"/>
    <property type="project" value="InterPro"/>
</dbReference>
<evidence type="ECO:0000256" key="2">
    <source>
        <dbReference type="ARBA" id="ARBA00023152"/>
    </source>
</evidence>
<keyword evidence="3" id="KW-0413">Isomerase</keyword>
<dbReference type="GO" id="GO:0005829">
    <property type="term" value="C:cytosol"/>
    <property type="evidence" value="ECO:0007669"/>
    <property type="project" value="TreeGrafter"/>
</dbReference>
<dbReference type="GO" id="GO:0004347">
    <property type="term" value="F:glucose-6-phosphate isomerase activity"/>
    <property type="evidence" value="ECO:0007669"/>
    <property type="project" value="InterPro"/>
</dbReference>
<dbReference type="GO" id="GO:0048029">
    <property type="term" value="F:monosaccharide binding"/>
    <property type="evidence" value="ECO:0007669"/>
    <property type="project" value="TreeGrafter"/>
</dbReference>
<keyword evidence="2" id="KW-0324">Glycolysis</keyword>
<feature type="non-terminal residue" evidence="4">
    <location>
        <position position="1"/>
    </location>
</feature>
<dbReference type="SUPFAM" id="SSF53697">
    <property type="entry name" value="SIS domain"/>
    <property type="match status" value="1"/>
</dbReference>
<comment type="caution">
    <text evidence="4">The sequence shown here is derived from an EMBL/GenBank/DDBJ whole genome shotgun (WGS) entry which is preliminary data.</text>
</comment>
<dbReference type="InterPro" id="IPR035482">
    <property type="entry name" value="SIS_PGI_2"/>
</dbReference>
<evidence type="ECO:0000313" key="4">
    <source>
        <dbReference type="EMBL" id="GAG21920.1"/>
    </source>
</evidence>
<dbReference type="GO" id="GO:0006094">
    <property type="term" value="P:gluconeogenesis"/>
    <property type="evidence" value="ECO:0007669"/>
    <property type="project" value="UniProtKB-KW"/>
</dbReference>
<dbReference type="GO" id="GO:0051156">
    <property type="term" value="P:glucose 6-phosphate metabolic process"/>
    <property type="evidence" value="ECO:0007669"/>
    <property type="project" value="TreeGrafter"/>
</dbReference>
<accession>X0VUH0</accession>
<protein>
    <submittedName>
        <fullName evidence="4">Uncharacterized protein</fullName>
    </submittedName>
</protein>
<evidence type="ECO:0000256" key="1">
    <source>
        <dbReference type="ARBA" id="ARBA00022432"/>
    </source>
</evidence>
<dbReference type="PRINTS" id="PR00662">
    <property type="entry name" value="G6PISOMERASE"/>
</dbReference>